<comment type="subcellular location">
    <subcellularLocation>
        <location evidence="1">Endomembrane system</location>
    </subcellularLocation>
</comment>
<evidence type="ECO:0000256" key="1">
    <source>
        <dbReference type="ARBA" id="ARBA00004308"/>
    </source>
</evidence>
<keyword evidence="11" id="KW-1185">Reference proteome</keyword>
<dbReference type="OrthoDB" id="508875at2759"/>
<dbReference type="EnsemblMetazoa" id="XM_038221461.1">
    <property type="protein sequence ID" value="XP_038077389.1"/>
    <property type="gene ID" value="LOC119745238"/>
</dbReference>
<evidence type="ECO:0000259" key="9">
    <source>
        <dbReference type="Pfam" id="PF21002"/>
    </source>
</evidence>
<dbReference type="InterPro" id="IPR009790">
    <property type="entry name" value="TMEM106"/>
</dbReference>
<evidence type="ECO:0000256" key="2">
    <source>
        <dbReference type="ARBA" id="ARBA00008111"/>
    </source>
</evidence>
<evidence type="ECO:0000259" key="8">
    <source>
        <dbReference type="Pfam" id="PF07092"/>
    </source>
</evidence>
<dbReference type="Pfam" id="PF07092">
    <property type="entry name" value="TMEM106"/>
    <property type="match status" value="1"/>
</dbReference>
<feature type="domain" description="Transmembrane protein 106 N-terminal" evidence="9">
    <location>
        <begin position="54"/>
        <end position="97"/>
    </location>
</feature>
<dbReference type="PANTHER" id="PTHR28556">
    <property type="entry name" value="TRANSMEMBRANE PROTEIN 106B"/>
    <property type="match status" value="1"/>
</dbReference>
<evidence type="ECO:0000313" key="10">
    <source>
        <dbReference type="EnsemblMetazoa" id="XP_038077389.1"/>
    </source>
</evidence>
<dbReference type="Pfam" id="PF21002">
    <property type="entry name" value="TMEM106_N"/>
    <property type="match status" value="1"/>
</dbReference>
<feature type="region of interest" description="Disordered" evidence="6">
    <location>
        <begin position="1"/>
        <end position="46"/>
    </location>
</feature>
<dbReference type="InterPro" id="IPR048509">
    <property type="entry name" value="TMEM106_C"/>
</dbReference>
<dbReference type="AlphaFoldDB" id="A0A914BMP3"/>
<protein>
    <recommendedName>
        <fullName evidence="12">Transmembrane protein 106B</fullName>
    </recommendedName>
</protein>
<feature type="compositionally biased region" description="Polar residues" evidence="6">
    <location>
        <begin position="11"/>
        <end position="23"/>
    </location>
</feature>
<evidence type="ECO:0000313" key="11">
    <source>
        <dbReference type="Proteomes" id="UP000887568"/>
    </source>
</evidence>
<evidence type="ECO:0000256" key="5">
    <source>
        <dbReference type="ARBA" id="ARBA00023136"/>
    </source>
</evidence>
<evidence type="ECO:0000256" key="4">
    <source>
        <dbReference type="ARBA" id="ARBA00022989"/>
    </source>
</evidence>
<keyword evidence="3 7" id="KW-0812">Transmembrane</keyword>
<comment type="similarity">
    <text evidence="2">Belongs to the TMEM106 family.</text>
</comment>
<reference evidence="10" key="1">
    <citation type="submission" date="2022-11" db="UniProtKB">
        <authorList>
            <consortium name="EnsemblMetazoa"/>
        </authorList>
    </citation>
    <scope>IDENTIFICATION</scope>
</reference>
<dbReference type="RefSeq" id="XP_038077389.1">
    <property type="nucleotide sequence ID" value="XM_038221461.1"/>
</dbReference>
<dbReference type="InterPro" id="IPR048511">
    <property type="entry name" value="TMEM106_N"/>
</dbReference>
<organism evidence="10 11">
    <name type="scientific">Patiria miniata</name>
    <name type="common">Bat star</name>
    <name type="synonym">Asterina miniata</name>
    <dbReference type="NCBI Taxonomy" id="46514"/>
    <lineage>
        <taxon>Eukaryota</taxon>
        <taxon>Metazoa</taxon>
        <taxon>Echinodermata</taxon>
        <taxon>Eleutherozoa</taxon>
        <taxon>Asterozoa</taxon>
        <taxon>Asteroidea</taxon>
        <taxon>Valvatacea</taxon>
        <taxon>Valvatida</taxon>
        <taxon>Asterinidae</taxon>
        <taxon>Patiria</taxon>
    </lineage>
</organism>
<evidence type="ECO:0000256" key="7">
    <source>
        <dbReference type="SAM" id="Phobius"/>
    </source>
</evidence>
<dbReference type="Proteomes" id="UP000887568">
    <property type="component" value="Unplaced"/>
</dbReference>
<feature type="compositionally biased region" description="Basic and acidic residues" evidence="6">
    <location>
        <begin position="24"/>
        <end position="35"/>
    </location>
</feature>
<accession>A0A914BMP3</accession>
<evidence type="ECO:0000256" key="6">
    <source>
        <dbReference type="SAM" id="MobiDB-lite"/>
    </source>
</evidence>
<name>A0A914BMP3_PATMI</name>
<feature type="transmembrane region" description="Helical" evidence="7">
    <location>
        <begin position="98"/>
        <end position="120"/>
    </location>
</feature>
<dbReference type="GO" id="GO:0012505">
    <property type="term" value="C:endomembrane system"/>
    <property type="evidence" value="ECO:0007669"/>
    <property type="project" value="UniProtKB-SubCell"/>
</dbReference>
<dbReference type="GeneID" id="119745238"/>
<proteinExistence type="inferred from homology"/>
<dbReference type="OMA" id="CSYLCHS"/>
<keyword evidence="4 7" id="KW-1133">Transmembrane helix</keyword>
<evidence type="ECO:0008006" key="12">
    <source>
        <dbReference type="Google" id="ProtNLM"/>
    </source>
</evidence>
<dbReference type="PANTHER" id="PTHR28556:SF4">
    <property type="entry name" value="TRANSMEMBRANE PROTEIN 106A"/>
    <property type="match status" value="1"/>
</dbReference>
<feature type="domain" description="Transmembrane protein 106 C-terminal" evidence="8">
    <location>
        <begin position="121"/>
        <end position="263"/>
    </location>
</feature>
<keyword evidence="5 7" id="KW-0472">Membrane</keyword>
<sequence>HSDPSRPILDSMSSSSGNYSTIDKNNRANDVKDRLNSNPVSPAASARASGTMYSYEELGSGLTCPTCQGTGKIPRGQEDDLVALIPYNDKRLKPRRTWLYVFLSFLLCVVLAGTLCAFLIPRTVDVVHDNVTTLHVDLNVSTSHEHDTCALELMLFYNITNNNFVSVTTNDIQLQVTVLFHNKIITTEKFVKNEAVPIRATELLKQPVNMTLTNQYFPVKYCSPIQTRDSFIYMMFQSTFNFTLMTRTDQQVITAYFRVNCNPDQAVDGDGFPILQSIGKEEYPGVVDWE</sequence>
<evidence type="ECO:0000256" key="3">
    <source>
        <dbReference type="ARBA" id="ARBA00022692"/>
    </source>
</evidence>